<reference evidence="1" key="2">
    <citation type="submission" date="2020-01" db="EMBL/GenBank/DDBJ databases">
        <authorList>
            <consortium name="NCBI Pathogen Detection Project"/>
        </authorList>
    </citation>
    <scope>NUCLEOTIDE SEQUENCE</scope>
    <source>
        <strain evidence="1">OLC2673_Aeromonas</strain>
    </source>
</reference>
<evidence type="ECO:0000313" key="1">
    <source>
        <dbReference type="EMBL" id="HAT6345614.1"/>
    </source>
</evidence>
<dbReference type="AlphaFoldDB" id="A0AAD3UCY0"/>
<dbReference type="InterPro" id="IPR049973">
    <property type="entry name" value="STY0301-like"/>
</dbReference>
<gene>
    <name evidence="1" type="ORF">JAJ28_003386</name>
</gene>
<accession>A0AAD3UCY0</accession>
<evidence type="ECO:0000313" key="2">
    <source>
        <dbReference type="Proteomes" id="UP000859505"/>
    </source>
</evidence>
<dbReference type="NCBIfam" id="NF042415">
    <property type="entry name" value="STY0301_fam"/>
    <property type="match status" value="1"/>
</dbReference>
<reference evidence="1" key="1">
    <citation type="journal article" date="2018" name="Genome Biol.">
        <title>SKESA: strategic k-mer extension for scrupulous assemblies.</title>
        <authorList>
            <person name="Souvorov A."/>
            <person name="Agarwala R."/>
            <person name="Lipman D.J."/>
        </authorList>
    </citation>
    <scope>NUCLEOTIDE SEQUENCE</scope>
    <source>
        <strain evidence="1">OLC2673_Aeromonas</strain>
    </source>
</reference>
<organism evidence="1 2">
    <name type="scientific">Aeromonas hydrophila</name>
    <dbReference type="NCBI Taxonomy" id="644"/>
    <lineage>
        <taxon>Bacteria</taxon>
        <taxon>Pseudomonadati</taxon>
        <taxon>Pseudomonadota</taxon>
        <taxon>Gammaproteobacteria</taxon>
        <taxon>Aeromonadales</taxon>
        <taxon>Aeromonadaceae</taxon>
        <taxon>Aeromonas</taxon>
    </lineage>
</organism>
<dbReference type="EMBL" id="DACTUL010000031">
    <property type="protein sequence ID" value="HAT6345614.1"/>
    <property type="molecule type" value="Genomic_DNA"/>
</dbReference>
<protein>
    <submittedName>
        <fullName evidence="1">Uncharacterized protein</fullName>
    </submittedName>
</protein>
<proteinExistence type="predicted"/>
<name>A0AAD3UCY0_AERHY</name>
<sequence length="136" mass="15504">MHFMLLTALALSATLQFDCPATIETRQQLLGASPGWQAVTRNEQGEQHQPLSHRLDNLALFDGDPDERAQLKPDNGDSDALHYWSLDRRNPRPFYLVCHYRETAITLQQALPAGISYCRVNQPEPYDLRGLICRNE</sequence>
<comment type="caution">
    <text evidence="1">The sequence shown here is derived from an EMBL/GenBank/DDBJ whole genome shotgun (WGS) entry which is preliminary data.</text>
</comment>
<dbReference type="Proteomes" id="UP000859505">
    <property type="component" value="Unassembled WGS sequence"/>
</dbReference>